<name>A0A2T2ZVF4_9PEZI</name>
<dbReference type="InterPro" id="IPR001214">
    <property type="entry name" value="SET_dom"/>
</dbReference>
<gene>
    <name evidence="3" type="ORF">BD289DRAFT_486375</name>
</gene>
<keyword evidence="4" id="KW-1185">Reference proteome</keyword>
<dbReference type="Pfam" id="PF00856">
    <property type="entry name" value="SET"/>
    <property type="match status" value="1"/>
</dbReference>
<dbReference type="OrthoDB" id="265717at2759"/>
<reference evidence="3 4" key="1">
    <citation type="journal article" date="2018" name="Mycol. Prog.">
        <title>Coniella lustricola, a new species from submerged detritus.</title>
        <authorList>
            <person name="Raudabaugh D.B."/>
            <person name="Iturriaga T."/>
            <person name="Carver A."/>
            <person name="Mondo S."/>
            <person name="Pangilinan J."/>
            <person name="Lipzen A."/>
            <person name="He G."/>
            <person name="Amirebrahimi M."/>
            <person name="Grigoriev I.V."/>
            <person name="Miller A.N."/>
        </authorList>
    </citation>
    <scope>NUCLEOTIDE SEQUENCE [LARGE SCALE GENOMIC DNA]</scope>
    <source>
        <strain evidence="3 4">B22-T-1</strain>
    </source>
</reference>
<feature type="domain" description="SET" evidence="2">
    <location>
        <begin position="25"/>
        <end position="288"/>
    </location>
</feature>
<feature type="region of interest" description="Disordered" evidence="1">
    <location>
        <begin position="80"/>
        <end position="140"/>
    </location>
</feature>
<evidence type="ECO:0000313" key="3">
    <source>
        <dbReference type="EMBL" id="PSR77732.1"/>
    </source>
</evidence>
<dbReference type="SMART" id="SM00317">
    <property type="entry name" value="SET"/>
    <property type="match status" value="1"/>
</dbReference>
<dbReference type="Gene3D" id="2.170.270.10">
    <property type="entry name" value="SET domain"/>
    <property type="match status" value="1"/>
</dbReference>
<accession>A0A2T2ZVF4</accession>
<dbReference type="InterPro" id="IPR053185">
    <property type="entry name" value="SET_domain_protein"/>
</dbReference>
<dbReference type="InterPro" id="IPR046341">
    <property type="entry name" value="SET_dom_sf"/>
</dbReference>
<dbReference type="AlphaFoldDB" id="A0A2T2ZVF4"/>
<dbReference type="Proteomes" id="UP000241462">
    <property type="component" value="Unassembled WGS sequence"/>
</dbReference>
<organism evidence="3 4">
    <name type="scientific">Coniella lustricola</name>
    <dbReference type="NCBI Taxonomy" id="2025994"/>
    <lineage>
        <taxon>Eukaryota</taxon>
        <taxon>Fungi</taxon>
        <taxon>Dikarya</taxon>
        <taxon>Ascomycota</taxon>
        <taxon>Pezizomycotina</taxon>
        <taxon>Sordariomycetes</taxon>
        <taxon>Sordariomycetidae</taxon>
        <taxon>Diaporthales</taxon>
        <taxon>Schizoparmaceae</taxon>
        <taxon>Coniella</taxon>
    </lineage>
</organism>
<protein>
    <recommendedName>
        <fullName evidence="2">SET domain-containing protein</fullName>
    </recommendedName>
</protein>
<dbReference type="PANTHER" id="PTHR47332">
    <property type="entry name" value="SET DOMAIN-CONTAINING PROTEIN 5"/>
    <property type="match status" value="1"/>
</dbReference>
<dbReference type="InParanoid" id="A0A2T2ZVF4"/>
<sequence>MNTSNNRPFFTGAPGPLAVPVSPYPPPGSPSTVIEVRPAGYMGLGVFATQNILKGTRIIDEPPVFTFHSHLCEDDEYGGGISGYASDDSDESMLDEGVSMRNDNDQENFTDQGQEEMDNDEDMNDDDEENDDEEEEDAYKGSPLPATVFRFCDELLLQGLLDGKLSAMEDLSYSQAMYENERIRELIRRFFHERVYPSQPNCSPLSSEELESKVQQFARLYAIRMRCQYSPHTTEHPGSPEGIYALQARINHSCMPNAWHDLNGATGRMTVHAVRDIRAGEQIFVAYGEYLRRTIAERNAELLQMDEIQGCMCAMCLNPYTDELQAQVYRLFWGAFYFLYPDARDVLTETMDVRAAADAAEALRMAQAAVEVLKNPLMDAETKVLADTYRMCCFLCQKLQQPGQAMVYAGLETSLQLIIRGVDNPNFQEADARFRDLQRL</sequence>
<dbReference type="STRING" id="2025994.A0A2T2ZVF4"/>
<dbReference type="EMBL" id="KZ678641">
    <property type="protein sequence ID" value="PSR77732.1"/>
    <property type="molecule type" value="Genomic_DNA"/>
</dbReference>
<proteinExistence type="predicted"/>
<dbReference type="CDD" id="cd20071">
    <property type="entry name" value="SET_SMYD"/>
    <property type="match status" value="1"/>
</dbReference>
<evidence type="ECO:0000259" key="2">
    <source>
        <dbReference type="PROSITE" id="PS50280"/>
    </source>
</evidence>
<dbReference type="PANTHER" id="PTHR47332:SF4">
    <property type="entry name" value="SET DOMAIN-CONTAINING PROTEIN 5"/>
    <property type="match status" value="1"/>
</dbReference>
<feature type="compositionally biased region" description="Acidic residues" evidence="1">
    <location>
        <begin position="105"/>
        <end position="137"/>
    </location>
</feature>
<evidence type="ECO:0000256" key="1">
    <source>
        <dbReference type="SAM" id="MobiDB-lite"/>
    </source>
</evidence>
<dbReference type="SUPFAM" id="SSF82199">
    <property type="entry name" value="SET domain"/>
    <property type="match status" value="1"/>
</dbReference>
<dbReference type="PROSITE" id="PS50280">
    <property type="entry name" value="SET"/>
    <property type="match status" value="1"/>
</dbReference>
<evidence type="ECO:0000313" key="4">
    <source>
        <dbReference type="Proteomes" id="UP000241462"/>
    </source>
</evidence>